<proteinExistence type="inferred from homology"/>
<keyword evidence="2 6" id="KW-0808">Transferase</keyword>
<gene>
    <name evidence="9" type="ORF">A2557_00050</name>
</gene>
<dbReference type="PANTHER" id="PTHR10629">
    <property type="entry name" value="CYTOSINE-SPECIFIC METHYLTRANSFERASE"/>
    <property type="match status" value="1"/>
</dbReference>
<evidence type="ECO:0000256" key="2">
    <source>
        <dbReference type="ARBA" id="ARBA00022679"/>
    </source>
</evidence>
<dbReference type="PROSITE" id="PS00095">
    <property type="entry name" value="C5_MTASE_2"/>
    <property type="match status" value="1"/>
</dbReference>
<dbReference type="GO" id="GO:0032259">
    <property type="term" value="P:methylation"/>
    <property type="evidence" value="ECO:0007669"/>
    <property type="project" value="UniProtKB-KW"/>
</dbReference>
<evidence type="ECO:0000256" key="3">
    <source>
        <dbReference type="ARBA" id="ARBA00022691"/>
    </source>
</evidence>
<dbReference type="Pfam" id="PF00145">
    <property type="entry name" value="DNA_methylase"/>
    <property type="match status" value="1"/>
</dbReference>
<evidence type="ECO:0000256" key="8">
    <source>
        <dbReference type="RuleBase" id="RU000417"/>
    </source>
</evidence>
<comment type="caution">
    <text evidence="9">The sequence shown here is derived from an EMBL/GenBank/DDBJ whole genome shotgun (WGS) entry which is preliminary data.</text>
</comment>
<dbReference type="InterPro" id="IPR018117">
    <property type="entry name" value="C5_DNA_meth_AS"/>
</dbReference>
<dbReference type="PANTHER" id="PTHR10629:SF52">
    <property type="entry name" value="DNA (CYTOSINE-5)-METHYLTRANSFERASE 1"/>
    <property type="match status" value="1"/>
</dbReference>
<dbReference type="InterPro" id="IPR001525">
    <property type="entry name" value="C5_MeTfrase"/>
</dbReference>
<reference evidence="9 10" key="1">
    <citation type="journal article" date="2016" name="Nat. Commun.">
        <title>Thousands of microbial genomes shed light on interconnected biogeochemical processes in an aquifer system.</title>
        <authorList>
            <person name="Anantharaman K."/>
            <person name="Brown C.T."/>
            <person name="Hug L.A."/>
            <person name="Sharon I."/>
            <person name="Castelle C.J."/>
            <person name="Probst A.J."/>
            <person name="Thomas B.C."/>
            <person name="Singh A."/>
            <person name="Wilkins M.J."/>
            <person name="Karaoz U."/>
            <person name="Brodie E.L."/>
            <person name="Williams K.H."/>
            <person name="Hubbard S.S."/>
            <person name="Banfield J.F."/>
        </authorList>
    </citation>
    <scope>NUCLEOTIDE SEQUENCE [LARGE SCALE GENOMIC DNA]</scope>
</reference>
<dbReference type="Gene3D" id="3.90.120.10">
    <property type="entry name" value="DNA Methylase, subunit A, domain 2"/>
    <property type="match status" value="1"/>
</dbReference>
<dbReference type="EMBL" id="MFNF01000006">
    <property type="protein sequence ID" value="OGH04176.1"/>
    <property type="molecule type" value="Genomic_DNA"/>
</dbReference>
<dbReference type="InterPro" id="IPR029063">
    <property type="entry name" value="SAM-dependent_MTases_sf"/>
</dbReference>
<name>A0A1F6H1E7_9PROT</name>
<evidence type="ECO:0000313" key="9">
    <source>
        <dbReference type="EMBL" id="OGH04176.1"/>
    </source>
</evidence>
<organism evidence="9 10">
    <name type="scientific">Candidatus Lambdaproteobacteria bacterium RIFOXYD2_FULL_56_26</name>
    <dbReference type="NCBI Taxonomy" id="1817773"/>
    <lineage>
        <taxon>Bacteria</taxon>
        <taxon>Pseudomonadati</taxon>
        <taxon>Pseudomonadota</taxon>
        <taxon>Candidatus Lambdaproteobacteria</taxon>
    </lineage>
</organism>
<comment type="catalytic activity">
    <reaction evidence="5 8">
        <text>a 2'-deoxycytidine in DNA + S-adenosyl-L-methionine = a 5-methyl-2'-deoxycytidine in DNA + S-adenosyl-L-homocysteine + H(+)</text>
        <dbReference type="Rhea" id="RHEA:13681"/>
        <dbReference type="Rhea" id="RHEA-COMP:11369"/>
        <dbReference type="Rhea" id="RHEA-COMP:11370"/>
        <dbReference type="ChEBI" id="CHEBI:15378"/>
        <dbReference type="ChEBI" id="CHEBI:57856"/>
        <dbReference type="ChEBI" id="CHEBI:59789"/>
        <dbReference type="ChEBI" id="CHEBI:85452"/>
        <dbReference type="ChEBI" id="CHEBI:85454"/>
        <dbReference type="EC" id="2.1.1.37"/>
    </reaction>
</comment>
<keyword evidence="1 6" id="KW-0489">Methyltransferase</keyword>
<dbReference type="CDD" id="cd00315">
    <property type="entry name" value="Cyt_C5_DNA_methylase"/>
    <property type="match status" value="1"/>
</dbReference>
<dbReference type="Gene3D" id="3.40.50.150">
    <property type="entry name" value="Vaccinia Virus protein VP39"/>
    <property type="match status" value="1"/>
</dbReference>
<dbReference type="GO" id="GO:0003886">
    <property type="term" value="F:DNA (cytosine-5-)-methyltransferase activity"/>
    <property type="evidence" value="ECO:0007669"/>
    <property type="project" value="UniProtKB-EC"/>
</dbReference>
<accession>A0A1F6H1E7</accession>
<dbReference type="AlphaFoldDB" id="A0A1F6H1E7"/>
<dbReference type="EC" id="2.1.1.37" evidence="8"/>
<dbReference type="PROSITE" id="PS00094">
    <property type="entry name" value="C5_MTASE_1"/>
    <property type="match status" value="1"/>
</dbReference>
<evidence type="ECO:0000256" key="6">
    <source>
        <dbReference type="PROSITE-ProRule" id="PRU01016"/>
    </source>
</evidence>
<dbReference type="GO" id="GO:0009307">
    <property type="term" value="P:DNA restriction-modification system"/>
    <property type="evidence" value="ECO:0007669"/>
    <property type="project" value="UniProtKB-KW"/>
</dbReference>
<dbReference type="PRINTS" id="PR00105">
    <property type="entry name" value="C5METTRFRASE"/>
</dbReference>
<dbReference type="SUPFAM" id="SSF53335">
    <property type="entry name" value="S-adenosyl-L-methionine-dependent methyltransferases"/>
    <property type="match status" value="1"/>
</dbReference>
<dbReference type="InterPro" id="IPR050390">
    <property type="entry name" value="C5-Methyltransferase"/>
</dbReference>
<evidence type="ECO:0000256" key="7">
    <source>
        <dbReference type="RuleBase" id="RU000416"/>
    </source>
</evidence>
<sequence>MKCIDLFAGCGGMSLGFERAGFEVVAAFDKWEPSIRVYKENFKHPIYEQDLTNEEESIAKIAGLVPDIIIGGPPCQDFSSAGKRDVTLGRADLTYHFANIVCGIKPEWFVMENVEQIKKSHILQDVIAQFTKADYGLTSTILDASFCGVPQARTRFFLIGHLCGKHNELTGIIRRGLTKKQMTVRDYLGDSLGINNYYRHPRNYNRRAIFSIDEPSPTVRGVNRPVPPNYQLNSCDPEGVDLKKIRPLTTIERSLLQTFPKTFKFSGTKTNLEQMIGNAVPVHLATFVARSIKEFCEQGEVQDQLHLFESEPIFEMPSGPLHRE</sequence>
<feature type="active site" evidence="6">
    <location>
        <position position="75"/>
    </location>
</feature>
<protein>
    <recommendedName>
        <fullName evidence="8">Cytosine-specific methyltransferase</fullName>
        <ecNumber evidence="8">2.1.1.37</ecNumber>
    </recommendedName>
</protein>
<evidence type="ECO:0000256" key="5">
    <source>
        <dbReference type="ARBA" id="ARBA00047422"/>
    </source>
</evidence>
<keyword evidence="4" id="KW-0680">Restriction system</keyword>
<dbReference type="InterPro" id="IPR031303">
    <property type="entry name" value="C5_meth_CS"/>
</dbReference>
<evidence type="ECO:0000256" key="1">
    <source>
        <dbReference type="ARBA" id="ARBA00022603"/>
    </source>
</evidence>
<keyword evidence="3 6" id="KW-0949">S-adenosyl-L-methionine</keyword>
<dbReference type="PROSITE" id="PS51679">
    <property type="entry name" value="SAM_MT_C5"/>
    <property type="match status" value="1"/>
</dbReference>
<comment type="similarity">
    <text evidence="6 7">Belongs to the class I-like SAM-binding methyltransferase superfamily. C5-methyltransferase family.</text>
</comment>
<dbReference type="NCBIfam" id="TIGR00675">
    <property type="entry name" value="dcm"/>
    <property type="match status" value="1"/>
</dbReference>
<evidence type="ECO:0000256" key="4">
    <source>
        <dbReference type="ARBA" id="ARBA00022747"/>
    </source>
</evidence>
<dbReference type="Proteomes" id="UP000177583">
    <property type="component" value="Unassembled WGS sequence"/>
</dbReference>
<evidence type="ECO:0000313" key="10">
    <source>
        <dbReference type="Proteomes" id="UP000177583"/>
    </source>
</evidence>